<feature type="domain" description="Alpha-L-rhamnosidase C-terminal" evidence="7">
    <location>
        <begin position="954"/>
        <end position="1025"/>
    </location>
</feature>
<dbReference type="InterPro" id="IPR013737">
    <property type="entry name" value="Bac_rhamnosid_N"/>
</dbReference>
<organism evidence="9 10">
    <name type="scientific">Haloferula sargassicola</name>
    <dbReference type="NCBI Taxonomy" id="490096"/>
    <lineage>
        <taxon>Bacteria</taxon>
        <taxon>Pseudomonadati</taxon>
        <taxon>Verrucomicrobiota</taxon>
        <taxon>Verrucomicrobiia</taxon>
        <taxon>Verrucomicrobiales</taxon>
        <taxon>Verrucomicrobiaceae</taxon>
        <taxon>Haloferula</taxon>
    </lineage>
</organism>
<evidence type="ECO:0000259" key="5">
    <source>
        <dbReference type="Pfam" id="PF08531"/>
    </source>
</evidence>
<dbReference type="Pfam" id="PF17389">
    <property type="entry name" value="Bac_rhamnosid6H"/>
    <property type="match status" value="1"/>
</dbReference>
<dbReference type="InterPro" id="IPR035396">
    <property type="entry name" value="Bac_rhamnosid6H"/>
</dbReference>
<dbReference type="InterPro" id="IPR035398">
    <property type="entry name" value="Bac_rhamnosid_C"/>
</dbReference>
<dbReference type="PANTHER" id="PTHR33307:SF6">
    <property type="entry name" value="ALPHA-RHAMNOSIDASE (EUROFUNG)-RELATED"/>
    <property type="match status" value="1"/>
</dbReference>
<comment type="caution">
    <text evidence="9">The sequence shown here is derived from an EMBL/GenBank/DDBJ whole genome shotgun (WGS) entry which is preliminary data.</text>
</comment>
<reference evidence="9 10" key="1">
    <citation type="submission" date="2024-02" db="EMBL/GenBank/DDBJ databases">
        <title>Haloferula sargassicola NBRC 104335.</title>
        <authorList>
            <person name="Ichikawa N."/>
            <person name="Katano-Makiyama Y."/>
            <person name="Hidaka K."/>
        </authorList>
    </citation>
    <scope>NUCLEOTIDE SEQUENCE [LARGE SCALE GENOMIC DNA]</scope>
    <source>
        <strain evidence="9 10">NBRC 104335</strain>
    </source>
</reference>
<dbReference type="CDD" id="cd14488">
    <property type="entry name" value="CBM6-CBM35-CBM36_like_2"/>
    <property type="match status" value="1"/>
</dbReference>
<dbReference type="Pfam" id="PF17390">
    <property type="entry name" value="Bac_rhamnosid_C"/>
    <property type="match status" value="1"/>
</dbReference>
<evidence type="ECO:0000256" key="2">
    <source>
        <dbReference type="ARBA" id="ARBA00012652"/>
    </source>
</evidence>
<feature type="domain" description="Alpha-L-rhamnosidase six-hairpin glycosidase" evidence="6">
    <location>
        <begin position="613"/>
        <end position="951"/>
    </location>
</feature>
<dbReference type="InterPro" id="IPR008928">
    <property type="entry name" value="6-hairpin_glycosidase_sf"/>
</dbReference>
<dbReference type="Gene3D" id="2.60.420.10">
    <property type="entry name" value="Maltose phosphorylase, domain 3"/>
    <property type="match status" value="1"/>
</dbReference>
<evidence type="ECO:0000256" key="3">
    <source>
        <dbReference type="ARBA" id="ARBA00022801"/>
    </source>
</evidence>
<accession>A0ABP9UT97</accession>
<evidence type="ECO:0000313" key="10">
    <source>
        <dbReference type="Proteomes" id="UP001476282"/>
    </source>
</evidence>
<dbReference type="Gene3D" id="1.50.10.10">
    <property type="match status" value="1"/>
</dbReference>
<sequence length="1376" mass="150551">MEAIRGLDFHGRDRVSGPGLFHRPRSLAFPIAGVLALACGAALAEVALIDLRCENRIDPLGVDVAIPRFSWKMTSEARNEGQTAYQIVVDGVWDSGKVDSSRSVLVEYGGPALIPTTDYRWKVRVWDAAGNPSEYSETAGFSTGIESWSADWIGLDEPAATEYFGAARWIWYSEGNPSSSAPVGTRFFERAFELDGAPEGATLLVAADDAYEVFINGELAGSGDKFSDPGRFDVASLLHPGTNLIRVNAANVGAAPNPAGLIVRLSAVVSGSAVELVTDASWKASQNGTEWAAAHVMGAYGSAPWGTMDTREVPARYLRKEFGTEPEKEVVRATAYVCGLGFFDFFLNGEKVSNHVMDPALSDYRKAAYYVTFDVTEKIHSGANAIGVILGNGRFMAPRTRTPAATQTFGFPKLLAQVEIEYSDGSKQTVVSDASWKITDNGPIRSNNEYDGEHYDARMEMPGWNETGFDASGWKDVEMVAAPGGELVSQLIEPMRVTRVVEPVSISSPSPGTYIVDMGEAFYGTVRLKASAPAGTTVKMTSAYSLLPDGNLKTADNRDAKCTDQYIFKGSGLEVWNPRFKGQGFRRVEVTGFPGEPALENFEALVIHTDVEMVGSFECSNPLINDIHASLLRGAKMFLRSAPLDPDRDERQAWMGDSSKNAEFEAYNFNVAPFYSKWMDDVQRSQRADGSIPDVSMYWDWGEGVEWPAVFTIIPDWFIDFYGDSRVAGSHYEAMKTWVLAMRRHEEPDGTLRSSSYGDWCDVSTMFKTSNANGATPGDLISSAYQYRNYRIMERLAERSGLAGDEALFAGLASHLKGAFNARFFDSATHVYHGDTQCAYVLALQFGLVPDEHRQAVIDKLVDHVMLRNKGHLSVGLIGMQWLMQTLTDVGRPDVAWSIVTRTERPGWGYMLSKGATTIWERWDGDTKDGVMNSESLLILAGNLDGWFYQTLAGIRPTSEGFKTFEIRPELLGNLEWAKAEFDSPHGLIASHWTIDSPQSVTLDAKVPVNTSAIIHFPVTKLRNAVIREGDLTLWKNGEFVGGDSAIRFDGANEHEVRFSVGSGGYRFRASGWPVPSSGFSVIVDDDDPGAAFTGDWTRATGTEADQRYGFSFRYAPSGDGSMTAKFRPVLPESGNYRVYALWTTHANRATNTPVTIRHAGGETVITVNQELNGGVWNELGTFEFNADNPGFVEITNAANQYVIADAVKFERVVDEGEVSAYDGWIRGFFPAESDPEVIGRHADPDEDGVSNLLEFALNGDPGDGGDRGLVRLIPGSSGTELGVAVLREGQLTELPEGPIRIEATDAGITYFVEGSIDLVDWTLPVTRLRTADHAFGELPDLGTTPWTYHSLSLDHPGSGETPEKGFLRVRVPNHP</sequence>
<name>A0ABP9UT97_9BACT</name>
<keyword evidence="3" id="KW-0378">Hydrolase</keyword>
<comment type="catalytic activity">
    <reaction evidence="1">
        <text>Hydrolysis of terminal non-reducing alpha-L-rhamnose residues in alpha-L-rhamnosides.</text>
        <dbReference type="EC" id="3.2.1.40"/>
    </reaction>
</comment>
<dbReference type="Pfam" id="PF25788">
    <property type="entry name" value="Ig_Rha78A_N"/>
    <property type="match status" value="1"/>
</dbReference>
<gene>
    <name evidence="9" type="ORF">Hsar01_03828</name>
</gene>
<feature type="domain" description="Alpha-L-rhamnosidase concanavalin-like" evidence="4">
    <location>
        <begin position="510"/>
        <end position="608"/>
    </location>
</feature>
<dbReference type="EMBL" id="BAABRI010000029">
    <property type="protein sequence ID" value="GAA5484584.1"/>
    <property type="molecule type" value="Genomic_DNA"/>
</dbReference>
<dbReference type="Pfam" id="PF08531">
    <property type="entry name" value="Bac_rhamnosid_N"/>
    <property type="match status" value="1"/>
</dbReference>
<evidence type="ECO:0000259" key="4">
    <source>
        <dbReference type="Pfam" id="PF05592"/>
    </source>
</evidence>
<dbReference type="SUPFAM" id="SSF49785">
    <property type="entry name" value="Galactose-binding domain-like"/>
    <property type="match status" value="1"/>
</dbReference>
<dbReference type="InterPro" id="IPR013783">
    <property type="entry name" value="Ig-like_fold"/>
</dbReference>
<proteinExistence type="predicted"/>
<dbReference type="InterPro" id="IPR008979">
    <property type="entry name" value="Galactose-bd-like_sf"/>
</dbReference>
<feature type="domain" description="Golvesin/Xly CBD-like" evidence="8">
    <location>
        <begin position="1082"/>
        <end position="1212"/>
    </location>
</feature>
<dbReference type="InterPro" id="IPR008902">
    <property type="entry name" value="Rhamnosid_concanavalin"/>
</dbReference>
<dbReference type="Gene3D" id="2.60.40.10">
    <property type="entry name" value="Immunoglobulins"/>
    <property type="match status" value="1"/>
</dbReference>
<evidence type="ECO:0000259" key="6">
    <source>
        <dbReference type="Pfam" id="PF17389"/>
    </source>
</evidence>
<protein>
    <recommendedName>
        <fullName evidence="2">alpha-L-rhamnosidase</fullName>
        <ecNumber evidence="2">3.2.1.40</ecNumber>
    </recommendedName>
</protein>
<dbReference type="PANTHER" id="PTHR33307">
    <property type="entry name" value="ALPHA-RHAMNOSIDASE (EUROFUNG)"/>
    <property type="match status" value="1"/>
</dbReference>
<dbReference type="InterPro" id="IPR012341">
    <property type="entry name" value="6hp_glycosidase-like_sf"/>
</dbReference>
<evidence type="ECO:0000259" key="7">
    <source>
        <dbReference type="Pfam" id="PF17390"/>
    </source>
</evidence>
<dbReference type="Proteomes" id="UP001476282">
    <property type="component" value="Unassembled WGS sequence"/>
</dbReference>
<dbReference type="Gene3D" id="2.60.120.260">
    <property type="entry name" value="Galactose-binding domain-like"/>
    <property type="match status" value="3"/>
</dbReference>
<dbReference type="InterPro" id="IPR016007">
    <property type="entry name" value="Alpha_rhamnosid"/>
</dbReference>
<dbReference type="InterPro" id="IPR033803">
    <property type="entry name" value="CBD-like_Golvesin-Xly"/>
</dbReference>
<feature type="domain" description="Bacterial alpha-L-rhamnosidase N-terminal" evidence="5">
    <location>
        <begin position="328"/>
        <end position="498"/>
    </location>
</feature>
<evidence type="ECO:0000313" key="9">
    <source>
        <dbReference type="EMBL" id="GAA5484584.1"/>
    </source>
</evidence>
<dbReference type="EC" id="3.2.1.40" evidence="2"/>
<dbReference type="Pfam" id="PF25275">
    <property type="entry name" value="Golvesin_C"/>
    <property type="match status" value="1"/>
</dbReference>
<dbReference type="Pfam" id="PF05592">
    <property type="entry name" value="Bac_rhamnosid"/>
    <property type="match status" value="1"/>
</dbReference>
<keyword evidence="10" id="KW-1185">Reference proteome</keyword>
<dbReference type="SUPFAM" id="SSF48208">
    <property type="entry name" value="Six-hairpin glycosidases"/>
    <property type="match status" value="1"/>
</dbReference>
<evidence type="ECO:0000256" key="1">
    <source>
        <dbReference type="ARBA" id="ARBA00001445"/>
    </source>
</evidence>
<evidence type="ECO:0000259" key="8">
    <source>
        <dbReference type="Pfam" id="PF25275"/>
    </source>
</evidence>